<comment type="caution">
    <text evidence="1">The sequence shown here is derived from an EMBL/GenBank/DDBJ whole genome shotgun (WGS) entry which is preliminary data.</text>
</comment>
<evidence type="ECO:0000313" key="2">
    <source>
        <dbReference type="Proteomes" id="UP001165561"/>
    </source>
</evidence>
<keyword evidence="2" id="KW-1185">Reference proteome</keyword>
<organism evidence="1 2">
    <name type="scientific">Georgenia halotolerans</name>
    <dbReference type="NCBI Taxonomy" id="3028317"/>
    <lineage>
        <taxon>Bacteria</taxon>
        <taxon>Bacillati</taxon>
        <taxon>Actinomycetota</taxon>
        <taxon>Actinomycetes</taxon>
        <taxon>Micrococcales</taxon>
        <taxon>Bogoriellaceae</taxon>
        <taxon>Georgenia</taxon>
    </lineage>
</organism>
<gene>
    <name evidence="1" type="ORF">PU560_03925</name>
</gene>
<accession>A0ABT5TXM0</accession>
<reference evidence="1" key="1">
    <citation type="submission" date="2023-02" db="EMBL/GenBank/DDBJ databases">
        <title>Georgenia sp.10Sc9-8, isolated from a soil sample collected from the Taklamakan desert.</title>
        <authorList>
            <person name="Liu S."/>
        </authorList>
    </citation>
    <scope>NUCLEOTIDE SEQUENCE</scope>
    <source>
        <strain evidence="1">10Sc9-8</strain>
    </source>
</reference>
<evidence type="ECO:0000313" key="1">
    <source>
        <dbReference type="EMBL" id="MDD9205616.1"/>
    </source>
</evidence>
<sequence>MPREPAPTRAALIVWSAALVAYVIAVAGRTSLGVAGLQAVDRFTIGASELALFSVVQLAVYA</sequence>
<proteinExistence type="predicted"/>
<feature type="non-terminal residue" evidence="1">
    <location>
        <position position="62"/>
    </location>
</feature>
<dbReference type="Proteomes" id="UP001165561">
    <property type="component" value="Unassembled WGS sequence"/>
</dbReference>
<name>A0ABT5TXM0_9MICO</name>
<dbReference type="EMBL" id="JARACI010000578">
    <property type="protein sequence ID" value="MDD9205616.1"/>
    <property type="molecule type" value="Genomic_DNA"/>
</dbReference>
<protein>
    <submittedName>
        <fullName evidence="1">MFS transporter</fullName>
    </submittedName>
</protein>